<dbReference type="STRING" id="266940.Krad_1714"/>
<reference evidence="2" key="1">
    <citation type="journal article" date="2008" name="PLoS ONE">
        <title>Survival in nuclear waste, extreme resistance, and potential applications gleaned from the genome sequence of Kineococcus radiotolerans SRS30216.</title>
        <authorList>
            <person name="Bagwell C.E."/>
            <person name="Bhat S."/>
            <person name="Hawkins G.M."/>
            <person name="Smith B.W."/>
            <person name="Biswas T."/>
            <person name="Hoover T.R."/>
            <person name="Saunders E."/>
            <person name="Han C.S."/>
            <person name="Tsodikov O.V."/>
            <person name="Shimkets L.J."/>
        </authorList>
    </citation>
    <scope>NUCLEOTIDE SEQUENCE [LARGE SCALE GENOMIC DNA]</scope>
    <source>
        <strain evidence="2">ATCC BAA-149 / DSM 14245 / SRS30216</strain>
    </source>
</reference>
<dbReference type="EMBL" id="CP000750">
    <property type="protein sequence ID" value="ABS03200.1"/>
    <property type="molecule type" value="Genomic_DNA"/>
</dbReference>
<sequence length="220" mass="24329">MPNFGAITKFNTRLVRKTLTGGLWIADEDATVLTRSNLLGADGTFATLPLDYKFSGLTTTDGLRAARAQEQEDISSWQLREPVRSELTTDTETVQVDFMETSKTTIELYTGADLSNVTYVNGAFEIPKPELPPSRYYRVLRVAIDLVDGEEYYFINFYPRMKVTNFADQADTREGALQWGVTLTAYNDGDVGYSKNHMQGGPGFALVAEDMGLPAVTVAP</sequence>
<dbReference type="AlphaFoldDB" id="A6W8R1"/>
<keyword evidence="2" id="KW-1185">Reference proteome</keyword>
<dbReference type="KEGG" id="kra:Krad_1714"/>
<evidence type="ECO:0000313" key="2">
    <source>
        <dbReference type="Proteomes" id="UP000001116"/>
    </source>
</evidence>
<organism evidence="1 2">
    <name type="scientific">Kineococcus radiotolerans (strain ATCC BAA-149 / DSM 14245 / SRS30216)</name>
    <dbReference type="NCBI Taxonomy" id="266940"/>
    <lineage>
        <taxon>Bacteria</taxon>
        <taxon>Bacillati</taxon>
        <taxon>Actinomycetota</taxon>
        <taxon>Actinomycetes</taxon>
        <taxon>Kineosporiales</taxon>
        <taxon>Kineosporiaceae</taxon>
        <taxon>Kineococcus</taxon>
    </lineage>
</organism>
<dbReference type="Pfam" id="PF25681">
    <property type="entry name" value="Phage_TTP_17"/>
    <property type="match status" value="1"/>
</dbReference>
<dbReference type="InterPro" id="IPR058154">
    <property type="entry name" value="Bxb1_TTP-like"/>
</dbReference>
<protein>
    <recommendedName>
        <fullName evidence="3">Major tail protein</fullName>
    </recommendedName>
</protein>
<proteinExistence type="predicted"/>
<dbReference type="RefSeq" id="WP_011981661.1">
    <property type="nucleotide sequence ID" value="NC_009664.2"/>
</dbReference>
<dbReference type="OrthoDB" id="4966244at2"/>
<name>A6W8R1_KINRD</name>
<accession>A6W8R1</accession>
<evidence type="ECO:0008006" key="3">
    <source>
        <dbReference type="Google" id="ProtNLM"/>
    </source>
</evidence>
<dbReference type="Proteomes" id="UP000001116">
    <property type="component" value="Chromosome"/>
</dbReference>
<evidence type="ECO:0000313" key="1">
    <source>
        <dbReference type="EMBL" id="ABS03200.1"/>
    </source>
</evidence>
<dbReference type="HOGENOM" id="CLU_1254545_0_0_11"/>
<gene>
    <name evidence="1" type="ordered locus">Krad_1714</name>
</gene>
<dbReference type="eggNOG" id="ENOG5033CG2">
    <property type="taxonomic scope" value="Bacteria"/>
</dbReference>